<accession>A0A2N5MB36</accession>
<dbReference type="EMBL" id="PGUY01000003">
    <property type="protein sequence ID" value="PLT31572.1"/>
    <property type="molecule type" value="Genomic_DNA"/>
</dbReference>
<name>A0A2N5MB36_9BACI</name>
<reference evidence="2 3" key="1">
    <citation type="submission" date="2017-11" db="EMBL/GenBank/DDBJ databases">
        <title>Comparitive Functional Genomics of Dry Heat Resistant strains isolated from the Viking Spacecraft.</title>
        <authorList>
            <person name="Seuylemezian A."/>
            <person name="Cooper K."/>
            <person name="Vaishampayan P."/>
        </authorList>
    </citation>
    <scope>NUCLEOTIDE SEQUENCE [LARGE SCALE GENOMIC DNA]</scope>
    <source>
        <strain evidence="2 3">V1-29</strain>
    </source>
</reference>
<evidence type="ECO:0008006" key="4">
    <source>
        <dbReference type="Google" id="ProtNLM"/>
    </source>
</evidence>
<evidence type="ECO:0000256" key="1">
    <source>
        <dbReference type="SAM" id="MobiDB-lite"/>
    </source>
</evidence>
<feature type="compositionally biased region" description="Polar residues" evidence="1">
    <location>
        <begin position="40"/>
        <end position="49"/>
    </location>
</feature>
<evidence type="ECO:0000313" key="3">
    <source>
        <dbReference type="Proteomes" id="UP000234748"/>
    </source>
</evidence>
<feature type="region of interest" description="Disordered" evidence="1">
    <location>
        <begin position="34"/>
        <end position="114"/>
    </location>
</feature>
<dbReference type="Proteomes" id="UP000234748">
    <property type="component" value="Unassembled WGS sequence"/>
</dbReference>
<proteinExistence type="predicted"/>
<dbReference type="OrthoDB" id="2476294at2"/>
<organism evidence="2 3">
    <name type="scientific">Peribacillus deserti</name>
    <dbReference type="NCBI Taxonomy" id="673318"/>
    <lineage>
        <taxon>Bacteria</taxon>
        <taxon>Bacillati</taxon>
        <taxon>Bacillota</taxon>
        <taxon>Bacilli</taxon>
        <taxon>Bacillales</taxon>
        <taxon>Bacillaceae</taxon>
        <taxon>Peribacillus</taxon>
    </lineage>
</organism>
<feature type="compositionally biased region" description="Basic and acidic residues" evidence="1">
    <location>
        <begin position="69"/>
        <end position="93"/>
    </location>
</feature>
<dbReference type="RefSeq" id="WP_101639931.1">
    <property type="nucleotide sequence ID" value="NZ_PGUY01000003.1"/>
</dbReference>
<dbReference type="AlphaFoldDB" id="A0A2N5MB36"/>
<keyword evidence="3" id="KW-1185">Reference proteome</keyword>
<gene>
    <name evidence="2" type="ORF">CUU66_01565</name>
</gene>
<evidence type="ECO:0000313" key="2">
    <source>
        <dbReference type="EMBL" id="PLT31572.1"/>
    </source>
</evidence>
<sequence>MQKGKRDQGKDSMFVSLKAIEMQIALPRTQETGKLHEQLQQRGQLQNDLASFEVQKEDRRKTNTVTRKNQKEKLHLTDDQISREVLAESEKENPQAVEPSAPHPFKGNFVDFSG</sequence>
<comment type="caution">
    <text evidence="2">The sequence shown here is derived from an EMBL/GenBank/DDBJ whole genome shotgun (WGS) entry which is preliminary data.</text>
</comment>
<protein>
    <recommendedName>
        <fullName evidence="4">RNA polymerase subunit sigma</fullName>
    </recommendedName>
</protein>